<organism evidence="1 2">
    <name type="scientific">Auriscalpium vulgare</name>
    <dbReference type="NCBI Taxonomy" id="40419"/>
    <lineage>
        <taxon>Eukaryota</taxon>
        <taxon>Fungi</taxon>
        <taxon>Dikarya</taxon>
        <taxon>Basidiomycota</taxon>
        <taxon>Agaricomycotina</taxon>
        <taxon>Agaricomycetes</taxon>
        <taxon>Russulales</taxon>
        <taxon>Auriscalpiaceae</taxon>
        <taxon>Auriscalpium</taxon>
    </lineage>
</organism>
<dbReference type="EMBL" id="MU275841">
    <property type="protein sequence ID" value="KAI0053148.1"/>
    <property type="molecule type" value="Genomic_DNA"/>
</dbReference>
<reference evidence="1" key="2">
    <citation type="journal article" date="2022" name="New Phytol.">
        <title>Evolutionary transition to the ectomycorrhizal habit in the genomes of a hyperdiverse lineage of mushroom-forming fungi.</title>
        <authorList>
            <person name="Looney B."/>
            <person name="Miyauchi S."/>
            <person name="Morin E."/>
            <person name="Drula E."/>
            <person name="Courty P.E."/>
            <person name="Kohler A."/>
            <person name="Kuo A."/>
            <person name="LaButti K."/>
            <person name="Pangilinan J."/>
            <person name="Lipzen A."/>
            <person name="Riley R."/>
            <person name="Andreopoulos W."/>
            <person name="He G."/>
            <person name="Johnson J."/>
            <person name="Nolan M."/>
            <person name="Tritt A."/>
            <person name="Barry K.W."/>
            <person name="Grigoriev I.V."/>
            <person name="Nagy L.G."/>
            <person name="Hibbett D."/>
            <person name="Henrissat B."/>
            <person name="Matheny P.B."/>
            <person name="Labbe J."/>
            <person name="Martin F.M."/>
        </authorList>
    </citation>
    <scope>NUCLEOTIDE SEQUENCE</scope>
    <source>
        <strain evidence="1">FP105234-sp</strain>
    </source>
</reference>
<sequence>MSELKEMPAPPTVNYQPGVVADMKVQQGGGNKNAHGMDVGTDGKRDWSFGLFGCFQEMSTCCLACWCPCVMYGKNKQRLHHLQHQGTPHPEHGEAFSSDCFVYGCINGCAGLGCLLQFGTRKETRDRYGIRGGFGDQCLGSCLCGICGLVQESREIDGEEQSLYAQRAGQPEP</sequence>
<comment type="caution">
    <text evidence="1">The sequence shown here is derived from an EMBL/GenBank/DDBJ whole genome shotgun (WGS) entry which is preliminary data.</text>
</comment>
<protein>
    <submittedName>
        <fullName evidence="1">PLAC8-domain-containing protein</fullName>
    </submittedName>
</protein>
<accession>A0ACB8SAE8</accession>
<evidence type="ECO:0000313" key="2">
    <source>
        <dbReference type="Proteomes" id="UP000814033"/>
    </source>
</evidence>
<evidence type="ECO:0000313" key="1">
    <source>
        <dbReference type="EMBL" id="KAI0053148.1"/>
    </source>
</evidence>
<proteinExistence type="predicted"/>
<keyword evidence="2" id="KW-1185">Reference proteome</keyword>
<reference evidence="1" key="1">
    <citation type="submission" date="2021-02" db="EMBL/GenBank/DDBJ databases">
        <authorList>
            <consortium name="DOE Joint Genome Institute"/>
            <person name="Ahrendt S."/>
            <person name="Looney B.P."/>
            <person name="Miyauchi S."/>
            <person name="Morin E."/>
            <person name="Drula E."/>
            <person name="Courty P.E."/>
            <person name="Chicoki N."/>
            <person name="Fauchery L."/>
            <person name="Kohler A."/>
            <person name="Kuo A."/>
            <person name="Labutti K."/>
            <person name="Pangilinan J."/>
            <person name="Lipzen A."/>
            <person name="Riley R."/>
            <person name="Andreopoulos W."/>
            <person name="He G."/>
            <person name="Johnson J."/>
            <person name="Barry K.W."/>
            <person name="Grigoriev I.V."/>
            <person name="Nagy L."/>
            <person name="Hibbett D."/>
            <person name="Henrissat B."/>
            <person name="Matheny P.B."/>
            <person name="Labbe J."/>
            <person name="Martin F."/>
        </authorList>
    </citation>
    <scope>NUCLEOTIDE SEQUENCE</scope>
    <source>
        <strain evidence="1">FP105234-sp</strain>
    </source>
</reference>
<name>A0ACB8SAE8_9AGAM</name>
<dbReference type="Proteomes" id="UP000814033">
    <property type="component" value="Unassembled WGS sequence"/>
</dbReference>
<gene>
    <name evidence="1" type="ORF">FA95DRAFT_1601188</name>
</gene>